<keyword evidence="3" id="KW-1185">Reference proteome</keyword>
<dbReference type="Gene3D" id="3.30.710.10">
    <property type="entry name" value="Potassium Channel Kv1.1, Chain A"/>
    <property type="match status" value="1"/>
</dbReference>
<dbReference type="InterPro" id="IPR011333">
    <property type="entry name" value="SKP1/BTB/POZ_sf"/>
</dbReference>
<accession>A0A8E2F533</accession>
<proteinExistence type="predicted"/>
<dbReference type="OrthoDB" id="3794120at2759"/>
<name>A0A8E2F533_9PEZI</name>
<protein>
    <recommendedName>
        <fullName evidence="4">BTB domain-containing protein</fullName>
    </recommendedName>
</protein>
<dbReference type="EMBL" id="KV749236">
    <property type="protein sequence ID" value="OCL10463.1"/>
    <property type="molecule type" value="Genomic_DNA"/>
</dbReference>
<reference evidence="2 3" key="1">
    <citation type="journal article" date="2016" name="Nat. Commun.">
        <title>Ectomycorrhizal ecology is imprinted in the genome of the dominant symbiotic fungus Cenococcum geophilum.</title>
        <authorList>
            <consortium name="DOE Joint Genome Institute"/>
            <person name="Peter M."/>
            <person name="Kohler A."/>
            <person name="Ohm R.A."/>
            <person name="Kuo A."/>
            <person name="Krutzmann J."/>
            <person name="Morin E."/>
            <person name="Arend M."/>
            <person name="Barry K.W."/>
            <person name="Binder M."/>
            <person name="Choi C."/>
            <person name="Clum A."/>
            <person name="Copeland A."/>
            <person name="Grisel N."/>
            <person name="Haridas S."/>
            <person name="Kipfer T."/>
            <person name="LaButti K."/>
            <person name="Lindquist E."/>
            <person name="Lipzen A."/>
            <person name="Maire R."/>
            <person name="Meier B."/>
            <person name="Mihaltcheva S."/>
            <person name="Molinier V."/>
            <person name="Murat C."/>
            <person name="Poggeler S."/>
            <person name="Quandt C.A."/>
            <person name="Sperisen C."/>
            <person name="Tritt A."/>
            <person name="Tisserant E."/>
            <person name="Crous P.W."/>
            <person name="Henrissat B."/>
            <person name="Nehls U."/>
            <person name="Egli S."/>
            <person name="Spatafora J.W."/>
            <person name="Grigoriev I.V."/>
            <person name="Martin F.M."/>
        </authorList>
    </citation>
    <scope>NUCLEOTIDE SEQUENCE [LARGE SCALE GENOMIC DNA]</scope>
    <source>
        <strain evidence="2 3">CBS 207.34</strain>
    </source>
</reference>
<dbReference type="CDD" id="cd18186">
    <property type="entry name" value="BTB_POZ_ZBTB_KLHL-like"/>
    <property type="match status" value="1"/>
</dbReference>
<evidence type="ECO:0008006" key="4">
    <source>
        <dbReference type="Google" id="ProtNLM"/>
    </source>
</evidence>
<sequence>MADADPKTRSLSIEPDTSHYIYVTPFTIECGPDLKPSMVHKELLCTHSPYLRDLCATAQSYKEEISSLDSLCCELAISVQGGNSASSNAERIKLLIKCYKHFPLPSTRDAMRTSIKNQTHAQMMNVKNLLGDAKAPLPPGDAIKVRLSILKPPSIKRIAEATLESLKKIQTTETTNATHDARKAAAQGKLLLPDTSPLAVQMLIHWMYTAKLADAAQVPALCELLALAVELRIAPLVQLVTGRLVAAIIAQIQGPIGGLGVVSAVVPRAADLPVASDGPPAVTQAASPDVPQTASPDPTIRNAPESTSNTPDVPFVALLRYTHTHAAAPQPLRRLVVETLAWVATPEDVSAAAQWLDRDMAMRLAIALAGRLKDAREGRVESGLVERLNEEDFGVEQSLIDKEKARKMEEDGYKNRVDG</sequence>
<evidence type="ECO:0000313" key="2">
    <source>
        <dbReference type="EMBL" id="OCL10463.1"/>
    </source>
</evidence>
<evidence type="ECO:0000256" key="1">
    <source>
        <dbReference type="SAM" id="MobiDB-lite"/>
    </source>
</evidence>
<organism evidence="2 3">
    <name type="scientific">Glonium stellatum</name>
    <dbReference type="NCBI Taxonomy" id="574774"/>
    <lineage>
        <taxon>Eukaryota</taxon>
        <taxon>Fungi</taxon>
        <taxon>Dikarya</taxon>
        <taxon>Ascomycota</taxon>
        <taxon>Pezizomycotina</taxon>
        <taxon>Dothideomycetes</taxon>
        <taxon>Pleosporomycetidae</taxon>
        <taxon>Gloniales</taxon>
        <taxon>Gloniaceae</taxon>
        <taxon>Glonium</taxon>
    </lineage>
</organism>
<dbReference type="SUPFAM" id="SSF54695">
    <property type="entry name" value="POZ domain"/>
    <property type="match status" value="1"/>
</dbReference>
<dbReference type="Proteomes" id="UP000250140">
    <property type="component" value="Unassembled WGS sequence"/>
</dbReference>
<gene>
    <name evidence="2" type="ORF">AOQ84DRAFT_230688</name>
</gene>
<feature type="region of interest" description="Disordered" evidence="1">
    <location>
        <begin position="276"/>
        <end position="309"/>
    </location>
</feature>
<feature type="compositionally biased region" description="Polar residues" evidence="1">
    <location>
        <begin position="284"/>
        <end position="296"/>
    </location>
</feature>
<evidence type="ECO:0000313" key="3">
    <source>
        <dbReference type="Proteomes" id="UP000250140"/>
    </source>
</evidence>
<dbReference type="AlphaFoldDB" id="A0A8E2F533"/>